<reference evidence="2 3" key="1">
    <citation type="submission" date="2016-07" db="EMBL/GenBank/DDBJ databases">
        <title>Draft genome sequence of Methyloligella halotolerans C2T (VKM B-2706T=CCUG 61687T=DSM 25045T), a halotolerant polyhydroxybutyrate accumulating methylotroph.</title>
        <authorList>
            <person name="Vasilenko O.V."/>
            <person name="Doronina N.V."/>
            <person name="Poroshina M.N."/>
            <person name="Tarlachkov S.V."/>
            <person name="Trotsenko Y.A."/>
        </authorList>
    </citation>
    <scope>NUCLEOTIDE SEQUENCE [LARGE SCALE GENOMIC DNA]</scope>
    <source>
        <strain evidence="2 3">VKM B-2706</strain>
    </source>
</reference>
<dbReference type="PANTHER" id="PTHR11014">
    <property type="entry name" value="PEPTIDASE M20 FAMILY MEMBER"/>
    <property type="match status" value="1"/>
</dbReference>
<evidence type="ECO:0000256" key="1">
    <source>
        <dbReference type="SAM" id="MobiDB-lite"/>
    </source>
</evidence>
<evidence type="ECO:0000313" key="3">
    <source>
        <dbReference type="Proteomes" id="UP000095087"/>
    </source>
</evidence>
<dbReference type="InterPro" id="IPR017439">
    <property type="entry name" value="Amidohydrolase"/>
</dbReference>
<accession>A0A1E2RX35</accession>
<dbReference type="GO" id="GO:0016787">
    <property type="term" value="F:hydrolase activity"/>
    <property type="evidence" value="ECO:0007669"/>
    <property type="project" value="InterPro"/>
</dbReference>
<dbReference type="SUPFAM" id="SSF53187">
    <property type="entry name" value="Zn-dependent exopeptidases"/>
    <property type="match status" value="1"/>
</dbReference>
<protein>
    <submittedName>
        <fullName evidence="2">Uncharacterized protein</fullName>
    </submittedName>
</protein>
<dbReference type="Proteomes" id="UP000095087">
    <property type="component" value="Unassembled WGS sequence"/>
</dbReference>
<evidence type="ECO:0000313" key="2">
    <source>
        <dbReference type="EMBL" id="ODA66690.1"/>
    </source>
</evidence>
<dbReference type="PATRIC" id="fig|1177755.3.peg.2479"/>
<feature type="region of interest" description="Disordered" evidence="1">
    <location>
        <begin position="89"/>
        <end position="109"/>
    </location>
</feature>
<dbReference type="AlphaFoldDB" id="A0A1E2RX35"/>
<dbReference type="RefSeq" id="WP_208430626.1">
    <property type="nucleotide sequence ID" value="NZ_MASI01000006.1"/>
</dbReference>
<name>A0A1E2RX35_9HYPH</name>
<dbReference type="Gene3D" id="3.40.630.10">
    <property type="entry name" value="Zn peptidases"/>
    <property type="match status" value="1"/>
</dbReference>
<dbReference type="PANTHER" id="PTHR11014:SF63">
    <property type="entry name" value="METALLOPEPTIDASE, PUTATIVE (AFU_ORTHOLOGUE AFUA_6G09600)-RELATED"/>
    <property type="match status" value="1"/>
</dbReference>
<gene>
    <name evidence="2" type="ORF">A7A08_02458</name>
</gene>
<organism evidence="2 3">
    <name type="scientific">Methyloligella halotolerans</name>
    <dbReference type="NCBI Taxonomy" id="1177755"/>
    <lineage>
        <taxon>Bacteria</taxon>
        <taxon>Pseudomonadati</taxon>
        <taxon>Pseudomonadota</taxon>
        <taxon>Alphaproteobacteria</taxon>
        <taxon>Hyphomicrobiales</taxon>
        <taxon>Hyphomicrobiaceae</taxon>
        <taxon>Methyloligella</taxon>
    </lineage>
</organism>
<dbReference type="STRING" id="1177755.A7A08_02458"/>
<proteinExistence type="predicted"/>
<sequence length="109" mass="11648">MNSAGASEEMRGALADELGADWHDQDLPVPIMASEDFSYYLGKVPGAFALVGADDGENHDAPCHSPLYDFNDRLIPIVARCFARLAGAPLPNAGTDRFEEQSAPAALQE</sequence>
<dbReference type="EMBL" id="MASI01000006">
    <property type="protein sequence ID" value="ODA66690.1"/>
    <property type="molecule type" value="Genomic_DNA"/>
</dbReference>
<comment type="caution">
    <text evidence="2">The sequence shown here is derived from an EMBL/GenBank/DDBJ whole genome shotgun (WGS) entry which is preliminary data.</text>
</comment>
<keyword evidence="3" id="KW-1185">Reference proteome</keyword>